<evidence type="ECO:0000313" key="2">
    <source>
        <dbReference type="Proteomes" id="UP000005536"/>
    </source>
</evidence>
<gene>
    <name evidence="1" type="ORF">NEIELOOT_02749</name>
</gene>
<name>D4DUR6_NEIEG</name>
<accession>D4DUR6</accession>
<evidence type="ECO:0000313" key="1">
    <source>
        <dbReference type="EMBL" id="EFE48392.1"/>
    </source>
</evidence>
<sequence>MNSLILKESHNRWSHYRLFECIAFQNLPKGTKRRFVVKLHYYIQENNIKKIKY</sequence>
<dbReference type="Proteomes" id="UP000005536">
    <property type="component" value="Unassembled WGS sequence"/>
</dbReference>
<dbReference type="AlphaFoldDB" id="D4DUR6"/>
<dbReference type="EMBL" id="ADBF01000254">
    <property type="protein sequence ID" value="EFE48392.1"/>
    <property type="molecule type" value="Genomic_DNA"/>
</dbReference>
<organism evidence="1 2">
    <name type="scientific">Neisseria elongata subsp. glycolytica ATCC 29315</name>
    <dbReference type="NCBI Taxonomy" id="546263"/>
    <lineage>
        <taxon>Bacteria</taxon>
        <taxon>Pseudomonadati</taxon>
        <taxon>Pseudomonadota</taxon>
        <taxon>Betaproteobacteria</taxon>
        <taxon>Neisseriales</taxon>
        <taxon>Neisseriaceae</taxon>
        <taxon>Neisseria</taxon>
    </lineage>
</organism>
<protein>
    <submittedName>
        <fullName evidence="1">Uncharacterized protein</fullName>
    </submittedName>
</protein>
<comment type="caution">
    <text evidence="1">The sequence shown here is derived from an EMBL/GenBank/DDBJ whole genome shotgun (WGS) entry which is preliminary data.</text>
</comment>
<reference evidence="1 2" key="1">
    <citation type="submission" date="2010-02" db="EMBL/GenBank/DDBJ databases">
        <authorList>
            <person name="Weinstock G."/>
            <person name="Sodergren E."/>
            <person name="Clifton S."/>
            <person name="Fulton L."/>
            <person name="Fulton B."/>
            <person name="Courtney L."/>
            <person name="Fronick C."/>
            <person name="Harrison M."/>
            <person name="Strong C."/>
            <person name="Farmer C."/>
            <person name="Delahaunty K."/>
            <person name="Markovic C."/>
            <person name="Hall O."/>
            <person name="Minx P."/>
            <person name="Tomlinson C."/>
            <person name="Mitreva M."/>
            <person name="Nelson J."/>
            <person name="Hou S."/>
            <person name="Wollam A."/>
            <person name="Pepin K.H."/>
            <person name="Johnson M."/>
            <person name="Bhonagiri V."/>
            <person name="Zhang X."/>
            <person name="Suruliraj S."/>
            <person name="Warren W."/>
            <person name="Chinwalla A."/>
            <person name="Mardis E.R."/>
            <person name="Wilson R.K."/>
        </authorList>
    </citation>
    <scope>NUCLEOTIDE SEQUENCE [LARGE SCALE GENOMIC DNA]</scope>
    <source>
        <strain evidence="1 2">ATCC 29315</strain>
    </source>
</reference>
<proteinExistence type="predicted"/>